<evidence type="ECO:0000313" key="3">
    <source>
        <dbReference type="EMBL" id="KAK0046120.1"/>
    </source>
</evidence>
<proteinExistence type="predicted"/>
<dbReference type="GO" id="GO:0016887">
    <property type="term" value="F:ATP hydrolysis activity"/>
    <property type="evidence" value="ECO:0007669"/>
    <property type="project" value="InterPro"/>
</dbReference>
<dbReference type="Proteomes" id="UP001233172">
    <property type="component" value="Unassembled WGS sequence"/>
</dbReference>
<dbReference type="EMBL" id="JASAOG010000170">
    <property type="protein sequence ID" value="KAK0046120.1"/>
    <property type="molecule type" value="Genomic_DNA"/>
</dbReference>
<dbReference type="InterPro" id="IPR027417">
    <property type="entry name" value="P-loop_NTPase"/>
</dbReference>
<keyword evidence="4" id="KW-1185">Reference proteome</keyword>
<feature type="region of interest" description="Disordered" evidence="1">
    <location>
        <begin position="769"/>
        <end position="788"/>
    </location>
</feature>
<dbReference type="GO" id="GO:0061860">
    <property type="term" value="F:DNA clamp unloader activity"/>
    <property type="evidence" value="ECO:0007669"/>
    <property type="project" value="TreeGrafter"/>
</dbReference>
<dbReference type="GO" id="GO:0003677">
    <property type="term" value="F:DNA binding"/>
    <property type="evidence" value="ECO:0007669"/>
    <property type="project" value="TreeGrafter"/>
</dbReference>
<dbReference type="Gene3D" id="1.10.8.60">
    <property type="match status" value="1"/>
</dbReference>
<name>A0AAD8B140_BIOPF</name>
<dbReference type="InterPro" id="IPR003593">
    <property type="entry name" value="AAA+_ATPase"/>
</dbReference>
<dbReference type="GO" id="GO:0005634">
    <property type="term" value="C:nucleus"/>
    <property type="evidence" value="ECO:0007669"/>
    <property type="project" value="TreeGrafter"/>
</dbReference>
<protein>
    <submittedName>
        <fullName evidence="3">ATPase family AAA domain-containing protein 5</fullName>
    </submittedName>
</protein>
<dbReference type="PANTHER" id="PTHR23389:SF21">
    <property type="entry name" value="ATPASE FAMILY AAA DOMAIN-CONTAINING PROTEIN 5"/>
    <property type="match status" value="1"/>
</dbReference>
<sequence>MNSDIQSVAYEDFLQDIKCNVKNINSPKRKISKNGNILGSFPKINNNKNDLSKSHPEVLELQSTNTVNNDKDKVGTSMSYTEFLSLFKPPPSARNVVAHDEETPSDSCMGSSNKVVKCRSITSYFSQAEGKVNKGGVTSSDTNKMTVTAQVHNSKLLSVDQGSTATLFKSRNVQNYLDVSKEADSIVLLSTETLEDSGDFVKSKNFSTMKRKNVDLQVQETKLKKPKFDILTEKNNTLTDAVHLNTNLDNSDSSEPSHGFNCSQSTLCFGKNGISLLKADKSGANEQAQNQKFVADVKNIKNLIFSNNVKSTEADVVTTDAVLVMCNKKRPLQNTTLTHSLAENILTAHSEDDEEVKVVSVETPTLRRSSRIRQTPKTLDNSVIEVDLESDDEAPRNIKKKKSHLPSNNTDVKPAGKLAPIFTQVKSKVVEVKKGQPAVDLETLRLRREFLMSGIPDELKRQINTAASAVVISDYPPIPKISHIQQLKTIPSKAMTTKHLSLKKNDFQPIDDNYLLKSFTWEKIDTIDNPIVPKLFENFCSHPVISETHVRKILSKYQTLENSMCYEKLYRHWQLKLLATAQDQELSKKLHEAEEIIVVDGTSPRSTKSNNKQILDVKDCLWTDFHQPDCTDHIVGNSGLIKQLKSWLEKWKSLLQKEDKNVSSKPVMKSKKTSTWSDDSDFTDSDEEENKLCNTMLITGPYGTGKTSSVYALAHELGFKVFEVNSSSLRSGKHLLSQLEEATQSHKVAQKKTETAVSEETIVRDTVLQKEPSKDKLKTKPKSTSKPHAASVANFFKSNIPSQMANDKLNKHKNNVKDEKQIKNKETKCLDREKSASSPVEEICEQNPSSGHVNLSTVSLILFDEVDVVFEDDKGFLATVQYFMMSTKIPIIMTCTSSHFHNQLSAKFDSIFFKKPSRSSIARYLSTVCLSHGINVDTSSLSSLVDHLKGDIRKCLLSLQYWCESGGGRTTEDVDIDHDSVTLISCENENNAKMKVLGKKKMVIDDEDCNHTVIQPIRHKFGIMAHKDIVETLLGLALKETFTPETVFKLIDVHLSSYSKFSDAFQLIDIFNSVFSCNSLYQVALFRLALPKVQRPGVNLTESVKDTKTRSCKKTKKRILQSWFDSDSSSDSPDSNINNPIEVAHPVQNTDVSHQCNTPEDMSAETSRAKDPKFKVTISILSEISRFYDSMSYVDCLEHFERLDVQATSPGMNDQELLIAHNKYSNLEDVFQPMGSAVSLLATRNMCRKVNEHANTWSEKTVPNNDSLADKQNSWPEEFHLPVGDVPNLSDDTQLNSSKNVVTKNILTNLGNIMFASDQKLNTDYLPFLREICRSEKERHLSKSQRRFQHYFNTIGLNLDQSTVDSLSSE</sequence>
<reference evidence="3" key="1">
    <citation type="journal article" date="2023" name="PLoS Negl. Trop. Dis.">
        <title>A genome sequence for Biomphalaria pfeifferi, the major vector snail for the human-infecting parasite Schistosoma mansoni.</title>
        <authorList>
            <person name="Bu L."/>
            <person name="Lu L."/>
            <person name="Laidemitt M.R."/>
            <person name="Zhang S.M."/>
            <person name="Mutuku M."/>
            <person name="Mkoji G."/>
            <person name="Steinauer M."/>
            <person name="Loker E.S."/>
        </authorList>
    </citation>
    <scope>NUCLEOTIDE SEQUENCE</scope>
    <source>
        <strain evidence="3">KasaAsao</strain>
    </source>
</reference>
<evidence type="ECO:0000313" key="4">
    <source>
        <dbReference type="Proteomes" id="UP001233172"/>
    </source>
</evidence>
<organism evidence="3 4">
    <name type="scientific">Biomphalaria pfeifferi</name>
    <name type="common">Bloodfluke planorb</name>
    <name type="synonym">Freshwater snail</name>
    <dbReference type="NCBI Taxonomy" id="112525"/>
    <lineage>
        <taxon>Eukaryota</taxon>
        <taxon>Metazoa</taxon>
        <taxon>Spiralia</taxon>
        <taxon>Lophotrochozoa</taxon>
        <taxon>Mollusca</taxon>
        <taxon>Gastropoda</taxon>
        <taxon>Heterobranchia</taxon>
        <taxon>Euthyneura</taxon>
        <taxon>Panpulmonata</taxon>
        <taxon>Hygrophila</taxon>
        <taxon>Lymnaeoidea</taxon>
        <taxon>Planorbidae</taxon>
        <taxon>Biomphalaria</taxon>
    </lineage>
</organism>
<dbReference type="InterPro" id="IPR003959">
    <property type="entry name" value="ATPase_AAA_core"/>
</dbReference>
<evidence type="ECO:0000256" key="1">
    <source>
        <dbReference type="SAM" id="MobiDB-lite"/>
    </source>
</evidence>
<gene>
    <name evidence="3" type="ORF">Bpfe_024439</name>
</gene>
<dbReference type="GO" id="GO:0005524">
    <property type="term" value="F:ATP binding"/>
    <property type="evidence" value="ECO:0007669"/>
    <property type="project" value="InterPro"/>
</dbReference>
<feature type="compositionally biased region" description="Basic and acidic residues" evidence="1">
    <location>
        <begin position="769"/>
        <end position="778"/>
    </location>
</feature>
<dbReference type="Gene3D" id="3.40.50.300">
    <property type="entry name" value="P-loop containing nucleotide triphosphate hydrolases"/>
    <property type="match status" value="1"/>
</dbReference>
<dbReference type="Pfam" id="PF00004">
    <property type="entry name" value="AAA"/>
    <property type="match status" value="1"/>
</dbReference>
<feature type="domain" description="AAA+ ATPase" evidence="2">
    <location>
        <begin position="692"/>
        <end position="917"/>
    </location>
</feature>
<dbReference type="SMART" id="SM00382">
    <property type="entry name" value="AAA"/>
    <property type="match status" value="1"/>
</dbReference>
<comment type="caution">
    <text evidence="3">The sequence shown here is derived from an EMBL/GenBank/DDBJ whole genome shotgun (WGS) entry which is preliminary data.</text>
</comment>
<reference evidence="3" key="2">
    <citation type="submission" date="2023-04" db="EMBL/GenBank/DDBJ databases">
        <authorList>
            <person name="Bu L."/>
            <person name="Lu L."/>
            <person name="Laidemitt M.R."/>
            <person name="Zhang S.M."/>
            <person name="Mutuku M."/>
            <person name="Mkoji G."/>
            <person name="Steinauer M."/>
            <person name="Loker E.S."/>
        </authorList>
    </citation>
    <scope>NUCLEOTIDE SEQUENCE</scope>
    <source>
        <strain evidence="3">KasaAsao</strain>
        <tissue evidence="3">Whole Snail</tissue>
    </source>
</reference>
<dbReference type="SUPFAM" id="SSF52540">
    <property type="entry name" value="P-loop containing nucleoside triphosphate hydrolases"/>
    <property type="match status" value="1"/>
</dbReference>
<evidence type="ECO:0000259" key="2">
    <source>
        <dbReference type="SMART" id="SM00382"/>
    </source>
</evidence>
<dbReference type="PANTHER" id="PTHR23389">
    <property type="entry name" value="CHROMOSOME TRANSMISSION FIDELITY FACTOR 18"/>
    <property type="match status" value="1"/>
</dbReference>
<accession>A0AAD8B140</accession>
<feature type="region of interest" description="Disordered" evidence="1">
    <location>
        <begin position="662"/>
        <end position="685"/>
    </location>
</feature>